<dbReference type="InterPro" id="IPR014729">
    <property type="entry name" value="Rossmann-like_a/b/a_fold"/>
</dbReference>
<dbReference type="AlphaFoldDB" id="W9AXM7"/>
<reference evidence="2" key="2">
    <citation type="submission" date="2014-03" db="EMBL/GenBank/DDBJ databases">
        <authorList>
            <person name="Urmite Genomes"/>
        </authorList>
    </citation>
    <scope>NUCLEOTIDE SEQUENCE</scope>
    <source>
        <strain evidence="2">DSM 44829</strain>
    </source>
</reference>
<dbReference type="InterPro" id="IPR051599">
    <property type="entry name" value="Cell_Envelope_Assoc"/>
</dbReference>
<dbReference type="EMBL" id="CCBB010000003">
    <property type="protein sequence ID" value="CDO10293.1"/>
    <property type="molecule type" value="Genomic_DNA"/>
</dbReference>
<proteinExistence type="predicted"/>
<dbReference type="PANTHER" id="PTHR30336">
    <property type="entry name" value="INNER MEMBRANE PROTEIN, PROBABLE PERMEASE"/>
    <property type="match status" value="1"/>
</dbReference>
<dbReference type="OrthoDB" id="3259960at2"/>
<dbReference type="CDD" id="cd06259">
    <property type="entry name" value="YdcF-like"/>
    <property type="match status" value="1"/>
</dbReference>
<sequence length="185" mass="20472">MASKRVWVPAVLVFGAAEWVTWRASRELTESAGDAPVPGETVLVLGCPITALWKWRVRIAVRSTDPSTARFIFSGAAVRTPVPEAALMADYAVTRLGVPPANVTVEDRARNTVQNIVNSIPLMTDSPAIKIASNTFHARRARQIVHDEAPTLARRLRPARDYLPGEWGPLHVALLAYHLYRRRFG</sequence>
<dbReference type="STRING" id="258533.BN977_05124"/>
<evidence type="ECO:0000259" key="1">
    <source>
        <dbReference type="Pfam" id="PF02698"/>
    </source>
</evidence>
<dbReference type="GO" id="GO:0005886">
    <property type="term" value="C:plasma membrane"/>
    <property type="evidence" value="ECO:0007669"/>
    <property type="project" value="TreeGrafter"/>
</dbReference>
<name>W9AXM7_MYCCO</name>
<keyword evidence="3" id="KW-1185">Reference proteome</keyword>
<dbReference type="eggNOG" id="COG1434">
    <property type="taxonomic scope" value="Bacteria"/>
</dbReference>
<protein>
    <recommendedName>
        <fullName evidence="1">DUF218 domain-containing protein</fullName>
    </recommendedName>
</protein>
<feature type="domain" description="DUF218" evidence="1">
    <location>
        <begin position="41"/>
        <end position="161"/>
    </location>
</feature>
<dbReference type="Proteomes" id="UP000028870">
    <property type="component" value="Unassembled WGS sequence"/>
</dbReference>
<evidence type="ECO:0000313" key="2">
    <source>
        <dbReference type="EMBL" id="CDO10293.1"/>
    </source>
</evidence>
<dbReference type="InterPro" id="IPR003848">
    <property type="entry name" value="DUF218"/>
</dbReference>
<reference evidence="2" key="1">
    <citation type="submission" date="2014-03" db="EMBL/GenBank/DDBJ databases">
        <title>Draft Genome Sequence of Mycobacterium cosmeticum DSM 44829.</title>
        <authorList>
            <person name="Croce O."/>
            <person name="Robert C."/>
            <person name="Raoult D."/>
            <person name="Drancourt M."/>
        </authorList>
    </citation>
    <scope>NUCLEOTIDE SEQUENCE [LARGE SCALE GENOMIC DNA]</scope>
    <source>
        <strain evidence="2">DSM 44829</strain>
    </source>
</reference>
<evidence type="ECO:0000313" key="3">
    <source>
        <dbReference type="Proteomes" id="UP000028870"/>
    </source>
</evidence>
<dbReference type="Gene3D" id="3.40.50.620">
    <property type="entry name" value="HUPs"/>
    <property type="match status" value="1"/>
</dbReference>
<organism evidence="2 3">
    <name type="scientific">Mycolicibacterium cosmeticum</name>
    <dbReference type="NCBI Taxonomy" id="258533"/>
    <lineage>
        <taxon>Bacteria</taxon>
        <taxon>Bacillati</taxon>
        <taxon>Actinomycetota</taxon>
        <taxon>Actinomycetes</taxon>
        <taxon>Mycobacteriales</taxon>
        <taxon>Mycobacteriaceae</taxon>
        <taxon>Mycolicibacterium</taxon>
    </lineage>
</organism>
<comment type="caution">
    <text evidence="2">The sequence shown here is derived from an EMBL/GenBank/DDBJ whole genome shotgun (WGS) entry which is preliminary data.</text>
</comment>
<accession>W9AXM7</accession>
<dbReference type="Pfam" id="PF02698">
    <property type="entry name" value="DUF218"/>
    <property type="match status" value="1"/>
</dbReference>
<dbReference type="PANTHER" id="PTHR30336:SF20">
    <property type="entry name" value="DUF218 DOMAIN-CONTAINING PROTEIN"/>
    <property type="match status" value="1"/>
</dbReference>
<gene>
    <name evidence="2" type="ORF">BN977_05124</name>
</gene>
<dbReference type="RefSeq" id="WP_036402328.1">
    <property type="nucleotide sequence ID" value="NZ_CCBB010000003.1"/>
</dbReference>